<accession>A0ABX8J613</accession>
<organism evidence="3 4">
    <name type="scientific">Geomonas oryzisoli</name>
    <dbReference type="NCBI Taxonomy" id="2847992"/>
    <lineage>
        <taxon>Bacteria</taxon>
        <taxon>Pseudomonadati</taxon>
        <taxon>Thermodesulfobacteriota</taxon>
        <taxon>Desulfuromonadia</taxon>
        <taxon>Geobacterales</taxon>
        <taxon>Geobacteraceae</taxon>
        <taxon>Geomonas</taxon>
    </lineage>
</organism>
<dbReference type="Proteomes" id="UP000683557">
    <property type="component" value="Chromosome"/>
</dbReference>
<evidence type="ECO:0000256" key="1">
    <source>
        <dbReference type="SAM" id="MobiDB-lite"/>
    </source>
</evidence>
<evidence type="ECO:0000313" key="3">
    <source>
        <dbReference type="EMBL" id="QWV92172.1"/>
    </source>
</evidence>
<feature type="transmembrane region" description="Helical" evidence="2">
    <location>
        <begin position="32"/>
        <end position="53"/>
    </location>
</feature>
<sequence>MTGQKEEAMATVQAQTQAPSNVPAPAVKQHSFGTFALSVTLFIIAALALFVYLTLRRKVDGRHVDQKAGDEGED</sequence>
<protein>
    <recommendedName>
        <fullName evidence="5">CcmD family protein</fullName>
    </recommendedName>
</protein>
<keyword evidence="4" id="KW-1185">Reference proteome</keyword>
<proteinExistence type="predicted"/>
<name>A0ABX8J613_9BACT</name>
<gene>
    <name evidence="3" type="ORF">KP004_13180</name>
</gene>
<feature type="region of interest" description="Disordered" evidence="1">
    <location>
        <begin position="1"/>
        <end position="25"/>
    </location>
</feature>
<keyword evidence="2" id="KW-0472">Membrane</keyword>
<evidence type="ECO:0000256" key="2">
    <source>
        <dbReference type="SAM" id="Phobius"/>
    </source>
</evidence>
<keyword evidence="2" id="KW-1133">Transmembrane helix</keyword>
<evidence type="ECO:0008006" key="5">
    <source>
        <dbReference type="Google" id="ProtNLM"/>
    </source>
</evidence>
<reference evidence="3 4" key="1">
    <citation type="submission" date="2021-06" db="EMBL/GenBank/DDBJ databases">
        <title>Gemonas diversity in paddy soil.</title>
        <authorList>
            <person name="Liu G."/>
        </authorList>
    </citation>
    <scope>NUCLEOTIDE SEQUENCE [LARGE SCALE GENOMIC DNA]</scope>
    <source>
        <strain evidence="3 4">RG10</strain>
    </source>
</reference>
<keyword evidence="2" id="KW-0812">Transmembrane</keyword>
<dbReference type="EMBL" id="CP076723">
    <property type="protein sequence ID" value="QWV92172.1"/>
    <property type="molecule type" value="Genomic_DNA"/>
</dbReference>
<evidence type="ECO:0000313" key="4">
    <source>
        <dbReference type="Proteomes" id="UP000683557"/>
    </source>
</evidence>